<dbReference type="AlphaFoldDB" id="A0A4Y2MLF2"/>
<protein>
    <submittedName>
        <fullName evidence="1">Uncharacterized protein</fullName>
    </submittedName>
</protein>
<dbReference type="Proteomes" id="UP000499080">
    <property type="component" value="Unassembled WGS sequence"/>
</dbReference>
<accession>A0A4Y2MLF2</accession>
<sequence>MERLADKFTPLFRKSLTNNCIGPGNAYNLAFPKLYEEMKIEEKREMRRNWRSPTLRHKLPLNNVLLSQETESPVPLALATTLAMVTKR</sequence>
<name>A0A4Y2MLF2_ARAVE</name>
<reference evidence="1 2" key="1">
    <citation type="journal article" date="2019" name="Sci. Rep.">
        <title>Orb-weaving spider Araneus ventricosus genome elucidates the spidroin gene catalogue.</title>
        <authorList>
            <person name="Kono N."/>
            <person name="Nakamura H."/>
            <person name="Ohtoshi R."/>
            <person name="Moran D.A.P."/>
            <person name="Shinohara A."/>
            <person name="Yoshida Y."/>
            <person name="Fujiwara M."/>
            <person name="Mori M."/>
            <person name="Tomita M."/>
            <person name="Arakawa K."/>
        </authorList>
    </citation>
    <scope>NUCLEOTIDE SEQUENCE [LARGE SCALE GENOMIC DNA]</scope>
</reference>
<gene>
    <name evidence="1" type="ORF">AVEN_259811_1</name>
</gene>
<comment type="caution">
    <text evidence="1">The sequence shown here is derived from an EMBL/GenBank/DDBJ whole genome shotgun (WGS) entry which is preliminary data.</text>
</comment>
<evidence type="ECO:0000313" key="1">
    <source>
        <dbReference type="EMBL" id="GBN27985.1"/>
    </source>
</evidence>
<proteinExistence type="predicted"/>
<dbReference type="EMBL" id="BGPR01123826">
    <property type="protein sequence ID" value="GBN27985.1"/>
    <property type="molecule type" value="Genomic_DNA"/>
</dbReference>
<organism evidence="1 2">
    <name type="scientific">Araneus ventricosus</name>
    <name type="common">Orbweaver spider</name>
    <name type="synonym">Epeira ventricosa</name>
    <dbReference type="NCBI Taxonomy" id="182803"/>
    <lineage>
        <taxon>Eukaryota</taxon>
        <taxon>Metazoa</taxon>
        <taxon>Ecdysozoa</taxon>
        <taxon>Arthropoda</taxon>
        <taxon>Chelicerata</taxon>
        <taxon>Arachnida</taxon>
        <taxon>Araneae</taxon>
        <taxon>Araneomorphae</taxon>
        <taxon>Entelegynae</taxon>
        <taxon>Araneoidea</taxon>
        <taxon>Araneidae</taxon>
        <taxon>Araneus</taxon>
    </lineage>
</organism>
<evidence type="ECO:0000313" key="2">
    <source>
        <dbReference type="Proteomes" id="UP000499080"/>
    </source>
</evidence>
<keyword evidence="2" id="KW-1185">Reference proteome</keyword>